<organism evidence="2 3">
    <name type="scientific">Hazenella coriacea</name>
    <dbReference type="NCBI Taxonomy" id="1179467"/>
    <lineage>
        <taxon>Bacteria</taxon>
        <taxon>Bacillati</taxon>
        <taxon>Bacillota</taxon>
        <taxon>Bacilli</taxon>
        <taxon>Bacillales</taxon>
        <taxon>Thermoactinomycetaceae</taxon>
        <taxon>Hazenella</taxon>
    </lineage>
</organism>
<evidence type="ECO:0000313" key="3">
    <source>
        <dbReference type="Proteomes" id="UP000294937"/>
    </source>
</evidence>
<feature type="transmembrane region" description="Helical" evidence="1">
    <location>
        <begin position="6"/>
        <end position="24"/>
    </location>
</feature>
<evidence type="ECO:0000256" key="1">
    <source>
        <dbReference type="SAM" id="Phobius"/>
    </source>
</evidence>
<gene>
    <name evidence="2" type="ORF">EDD58_10869</name>
</gene>
<feature type="transmembrane region" description="Helical" evidence="1">
    <location>
        <begin position="74"/>
        <end position="94"/>
    </location>
</feature>
<reference evidence="2 3" key="1">
    <citation type="submission" date="2019-03" db="EMBL/GenBank/DDBJ databases">
        <title>Genomic Encyclopedia of Type Strains, Phase IV (KMG-IV): sequencing the most valuable type-strain genomes for metagenomic binning, comparative biology and taxonomic classification.</title>
        <authorList>
            <person name="Goeker M."/>
        </authorList>
    </citation>
    <scope>NUCLEOTIDE SEQUENCE [LARGE SCALE GENOMIC DNA]</scope>
    <source>
        <strain evidence="2 3">DSM 45707</strain>
    </source>
</reference>
<comment type="caution">
    <text evidence="2">The sequence shown here is derived from an EMBL/GenBank/DDBJ whole genome shotgun (WGS) entry which is preliminary data.</text>
</comment>
<keyword evidence="3" id="KW-1185">Reference proteome</keyword>
<feature type="transmembrane region" description="Helical" evidence="1">
    <location>
        <begin position="127"/>
        <end position="147"/>
    </location>
</feature>
<dbReference type="AlphaFoldDB" id="A0A4R3L2X4"/>
<protein>
    <submittedName>
        <fullName evidence="2">Oligosaccharide repeat unit polymerase</fullName>
    </submittedName>
</protein>
<feature type="transmembrane region" description="Helical" evidence="1">
    <location>
        <begin position="181"/>
        <end position="201"/>
    </location>
</feature>
<name>A0A4R3L2X4_9BACL</name>
<evidence type="ECO:0000313" key="2">
    <source>
        <dbReference type="EMBL" id="TCS93255.1"/>
    </source>
</evidence>
<feature type="transmembrane region" description="Helical" evidence="1">
    <location>
        <begin position="400"/>
        <end position="418"/>
    </location>
</feature>
<keyword evidence="1" id="KW-0812">Transmembrane</keyword>
<keyword evidence="1" id="KW-0472">Membrane</keyword>
<dbReference type="NCBIfam" id="TIGR04370">
    <property type="entry name" value="glyco_rpt_poly"/>
    <property type="match status" value="1"/>
</dbReference>
<accession>A0A4R3L2X4</accession>
<dbReference type="Proteomes" id="UP000294937">
    <property type="component" value="Unassembled WGS sequence"/>
</dbReference>
<feature type="transmembrane region" description="Helical" evidence="1">
    <location>
        <begin position="424"/>
        <end position="444"/>
    </location>
</feature>
<proteinExistence type="predicted"/>
<feature type="transmembrane region" description="Helical" evidence="1">
    <location>
        <begin position="36"/>
        <end position="54"/>
    </location>
</feature>
<sequence>MVFYVLIWLIVLGFSIYFFKKASGTLSLTKLNLHSIIFYYSFLVSSFIGSLLIVLEIDESYIIAKLIFPEQSRIIGFTFVCIVMVLFPCVMFLVSKLLGFRANKEFDLYWNKEIDHGFSSKGKEKEFFWVFLGLTFLSLGSIIYTFAHIEEVPIFAALFNSSTDLAVLRIEAKSGFTGNVFIRNIFAIALTPILSLIAYIYKVKTKDLKWSILFYLLFIGAILINIYDFQKSPVIFYFAMFLLVRMYIGKTRLNPKLLLVLVGAVISYLLLMYSTLGVKGSDQFLSYSTGPIGRVILTQIAPMYVYVDRYGDVYPFLYEKGLPESILEVYGIDPVRSARVLMEDLFPEKVVEGTAGVLNTLYVGEAYATFGVAGVILGTIYIAAMIQILYIIFLRLPKHPVYISLFTFFIVNIPRALVGGFSDLLVNPIWILLTLIVAGSYLIISLRDSWSRYTADAKGRE</sequence>
<feature type="transmembrane region" description="Helical" evidence="1">
    <location>
        <begin position="208"/>
        <end position="227"/>
    </location>
</feature>
<feature type="transmembrane region" description="Helical" evidence="1">
    <location>
        <begin position="233"/>
        <end position="248"/>
    </location>
</feature>
<dbReference type="EMBL" id="SMAG01000008">
    <property type="protein sequence ID" value="TCS93255.1"/>
    <property type="molecule type" value="Genomic_DNA"/>
</dbReference>
<keyword evidence="1" id="KW-1133">Transmembrane helix</keyword>
<feature type="transmembrane region" description="Helical" evidence="1">
    <location>
        <begin position="367"/>
        <end position="393"/>
    </location>
</feature>
<feature type="transmembrane region" description="Helical" evidence="1">
    <location>
        <begin position="257"/>
        <end position="276"/>
    </location>
</feature>